<dbReference type="InterPro" id="IPR016160">
    <property type="entry name" value="Ald_DH_CS_CYS"/>
</dbReference>
<dbReference type="InterPro" id="IPR029510">
    <property type="entry name" value="Ald_DH_CS_GLU"/>
</dbReference>
<keyword evidence="1 3" id="KW-0560">Oxidoreductase</keyword>
<keyword evidence="6" id="KW-1185">Reference proteome</keyword>
<reference evidence="6" key="1">
    <citation type="journal article" date="2019" name="Int. J. Syst. Evol. Microbiol.">
        <title>The Global Catalogue of Microorganisms (GCM) 10K type strain sequencing project: providing services to taxonomists for standard genome sequencing and annotation.</title>
        <authorList>
            <consortium name="The Broad Institute Genomics Platform"/>
            <consortium name="The Broad Institute Genome Sequencing Center for Infectious Disease"/>
            <person name="Wu L."/>
            <person name="Ma J."/>
        </authorList>
    </citation>
    <scope>NUCLEOTIDE SEQUENCE [LARGE SCALE GENOMIC DNA]</scope>
    <source>
        <strain evidence="6">CGMCC 1.15180</strain>
    </source>
</reference>
<dbReference type="Gene3D" id="3.40.309.10">
    <property type="entry name" value="Aldehyde Dehydrogenase, Chain A, domain 2"/>
    <property type="match status" value="1"/>
</dbReference>
<dbReference type="SUPFAM" id="SSF53720">
    <property type="entry name" value="ALDH-like"/>
    <property type="match status" value="1"/>
</dbReference>
<sequence>MKQYLQYIDGAWVQPDSGAWIDSTDPYRGETWARIARGNATDAERAVSAAHRAMTQGPWSTMTASERGRVLRRVGDAITEHAQTLIETEVRDNGKLLAEVTGQMKAVAECWYYYAGLADKIEGSSIPLEKANSVAFTRREPVGVVAALTAWNSPLWFATVKAAPAMAAGCAVVVKPSEYASASTLELAELLAGAGVPAGVFNVVTGLGPDVGAPLVEHPDVAKIAFTGSDTTGAKLYETAARGVKRVSLELGGKSPNIVFEDADLDLAAVGVVSGIFGAGGQMCAAGSRLLVHSSVKEEFLAKVVELAKGIRLGDPMDPDTNVGPISTRAQYEKVLHYLGVAEQDGARRILGGSPATGPGLTGGQFVEPTIFTDVTNDMRIAQEEVFGPILCVLDFDDEEEAVRIANDIPYGLVAGVWTRGIGRAMRMSKALNVGSVWVNTYRTYSYMVPFGGMKRSGLGREHGVEAVDAYLETKSVVLSTDDDAPANAFVMR</sequence>
<name>A0ABW1MT46_9ACTN</name>
<dbReference type="RefSeq" id="WP_031054826.1">
    <property type="nucleotide sequence ID" value="NZ_JBHSPX010000009.1"/>
</dbReference>
<dbReference type="Gene3D" id="3.40.605.10">
    <property type="entry name" value="Aldehyde Dehydrogenase, Chain A, domain 1"/>
    <property type="match status" value="1"/>
</dbReference>
<dbReference type="Pfam" id="PF00171">
    <property type="entry name" value="Aldedh"/>
    <property type="match status" value="1"/>
</dbReference>
<protein>
    <submittedName>
        <fullName evidence="5">Aldehyde dehydrogenase</fullName>
    </submittedName>
</protein>
<dbReference type="InterPro" id="IPR015590">
    <property type="entry name" value="Aldehyde_DH_dom"/>
</dbReference>
<proteinExistence type="inferred from homology"/>
<accession>A0ABW1MT46</accession>
<dbReference type="CDD" id="cd07114">
    <property type="entry name" value="ALDH_DhaS"/>
    <property type="match status" value="1"/>
</dbReference>
<feature type="domain" description="Aldehyde dehydrogenase" evidence="4">
    <location>
        <begin position="12"/>
        <end position="477"/>
    </location>
</feature>
<evidence type="ECO:0000256" key="2">
    <source>
        <dbReference type="PROSITE-ProRule" id="PRU10007"/>
    </source>
</evidence>
<evidence type="ECO:0000256" key="3">
    <source>
        <dbReference type="RuleBase" id="RU003345"/>
    </source>
</evidence>
<evidence type="ECO:0000313" key="5">
    <source>
        <dbReference type="EMBL" id="MFC6066991.1"/>
    </source>
</evidence>
<comment type="similarity">
    <text evidence="3">Belongs to the aldehyde dehydrogenase family.</text>
</comment>
<dbReference type="InterPro" id="IPR016163">
    <property type="entry name" value="Ald_DH_C"/>
</dbReference>
<feature type="active site" evidence="2">
    <location>
        <position position="250"/>
    </location>
</feature>
<organism evidence="5 6">
    <name type="scientific">Streptomyces ochraceiscleroticus</name>
    <dbReference type="NCBI Taxonomy" id="47761"/>
    <lineage>
        <taxon>Bacteria</taxon>
        <taxon>Bacillati</taxon>
        <taxon>Actinomycetota</taxon>
        <taxon>Actinomycetes</taxon>
        <taxon>Kitasatosporales</taxon>
        <taxon>Streptomycetaceae</taxon>
        <taxon>Streptomyces</taxon>
    </lineage>
</organism>
<dbReference type="PROSITE" id="PS00687">
    <property type="entry name" value="ALDEHYDE_DEHYDR_GLU"/>
    <property type="match status" value="1"/>
</dbReference>
<dbReference type="Proteomes" id="UP001596139">
    <property type="component" value="Unassembled WGS sequence"/>
</dbReference>
<dbReference type="PANTHER" id="PTHR11699">
    <property type="entry name" value="ALDEHYDE DEHYDROGENASE-RELATED"/>
    <property type="match status" value="1"/>
</dbReference>
<evidence type="ECO:0000259" key="4">
    <source>
        <dbReference type="Pfam" id="PF00171"/>
    </source>
</evidence>
<evidence type="ECO:0000313" key="6">
    <source>
        <dbReference type="Proteomes" id="UP001596139"/>
    </source>
</evidence>
<dbReference type="EMBL" id="JBHSPX010000009">
    <property type="protein sequence ID" value="MFC6066991.1"/>
    <property type="molecule type" value="Genomic_DNA"/>
</dbReference>
<dbReference type="InterPro" id="IPR016161">
    <property type="entry name" value="Ald_DH/histidinol_DH"/>
</dbReference>
<dbReference type="PROSITE" id="PS00070">
    <property type="entry name" value="ALDEHYDE_DEHYDR_CYS"/>
    <property type="match status" value="1"/>
</dbReference>
<comment type="caution">
    <text evidence="5">The sequence shown here is derived from an EMBL/GenBank/DDBJ whole genome shotgun (WGS) entry which is preliminary data.</text>
</comment>
<gene>
    <name evidence="5" type="ORF">ACFP4F_31230</name>
</gene>
<evidence type="ECO:0000256" key="1">
    <source>
        <dbReference type="ARBA" id="ARBA00023002"/>
    </source>
</evidence>
<dbReference type="InterPro" id="IPR016162">
    <property type="entry name" value="Ald_DH_N"/>
</dbReference>